<dbReference type="EC" id="3.6.1.41" evidence="5"/>
<evidence type="ECO:0000256" key="4">
    <source>
        <dbReference type="ARBA" id="ARBA00049417"/>
    </source>
</evidence>
<evidence type="ECO:0000256" key="5">
    <source>
        <dbReference type="HAMAP-Rule" id="MF_00199"/>
    </source>
</evidence>
<accession>A0A1W0CV72</accession>
<keyword evidence="3 5" id="KW-0378">Hydrolase</keyword>
<evidence type="ECO:0000256" key="3">
    <source>
        <dbReference type="ARBA" id="ARBA00022801"/>
    </source>
</evidence>
<dbReference type="Gene3D" id="3.60.21.10">
    <property type="match status" value="1"/>
</dbReference>
<dbReference type="InterPro" id="IPR004617">
    <property type="entry name" value="ApaH"/>
</dbReference>
<name>A0A1W0CV72_9NEIS</name>
<dbReference type="SUPFAM" id="SSF56300">
    <property type="entry name" value="Metallo-dependent phosphatases"/>
    <property type="match status" value="1"/>
</dbReference>
<dbReference type="PANTHER" id="PTHR40942">
    <property type="match status" value="1"/>
</dbReference>
<dbReference type="InterPro" id="IPR004843">
    <property type="entry name" value="Calcineurin-like_PHP"/>
</dbReference>
<sequence>MAIYAIGDIQGCFQPFQQLLRQIDFNPGKDTLWLTGDLVNRGPQSLEVLRWVFQHQDHVEIVLGNHDLHLLAVSEGFGKLHRSDTVQDILNAADGKVLLDWLRCQPMMIAGQGYAMVHAGLLPEWSIDRALDLAEEVEAGLSGPRHREFLSRLYGNRPTRWNEELRGSDRLRVIVNAMTRMRFLNRDGEIDLNYKGELENAPAGLTPWFEAPGRWQGEMPIICGHWSALGVHITDDVAAIDSGCLWGGSLTAMRLGDQALFSLPCSAYREITA</sequence>
<comment type="catalytic activity">
    <reaction evidence="4 5">
        <text>P(1),P(4)-bis(5'-adenosyl) tetraphosphate + H2O = 2 ADP + 2 H(+)</text>
        <dbReference type="Rhea" id="RHEA:24252"/>
        <dbReference type="ChEBI" id="CHEBI:15377"/>
        <dbReference type="ChEBI" id="CHEBI:15378"/>
        <dbReference type="ChEBI" id="CHEBI:58141"/>
        <dbReference type="ChEBI" id="CHEBI:456216"/>
        <dbReference type="EC" id="3.6.1.41"/>
    </reaction>
</comment>
<dbReference type="NCBIfam" id="TIGR00668">
    <property type="entry name" value="apaH"/>
    <property type="match status" value="1"/>
</dbReference>
<dbReference type="EMBL" id="MUKV01000015">
    <property type="protein sequence ID" value="OQS38674.1"/>
    <property type="molecule type" value="Genomic_DNA"/>
</dbReference>
<dbReference type="InterPro" id="IPR029052">
    <property type="entry name" value="Metallo-depent_PP-like"/>
</dbReference>
<feature type="domain" description="Calcineurin-like phosphoesterase" evidence="6">
    <location>
        <begin position="1"/>
        <end position="171"/>
    </location>
</feature>
<comment type="similarity">
    <text evidence="2 5">Belongs to the Ap4A hydrolase family.</text>
</comment>
<gene>
    <name evidence="5" type="primary">apaH</name>
    <name evidence="7" type="ORF">B0T45_12935</name>
</gene>
<dbReference type="Proteomes" id="UP000192721">
    <property type="component" value="Unassembled WGS sequence"/>
</dbReference>
<dbReference type="GO" id="GO:0008803">
    <property type="term" value="F:bis(5'-nucleosyl)-tetraphosphatase (symmetrical) activity"/>
    <property type="evidence" value="ECO:0007669"/>
    <property type="project" value="UniProtKB-UniRule"/>
</dbReference>
<comment type="caution">
    <text evidence="7">The sequence shown here is derived from an EMBL/GenBank/DDBJ whole genome shotgun (WGS) entry which is preliminary data.</text>
</comment>
<evidence type="ECO:0000256" key="1">
    <source>
        <dbReference type="ARBA" id="ARBA00003413"/>
    </source>
</evidence>
<protein>
    <recommendedName>
        <fullName evidence="5">Bis(5'-nucleosyl)-tetraphosphatase, symmetrical</fullName>
        <ecNumber evidence="5">3.6.1.41</ecNumber>
    </recommendedName>
    <alternativeName>
        <fullName evidence="5">Ap4A hydrolase</fullName>
    </alternativeName>
    <alternativeName>
        <fullName evidence="5">Diadenosine 5',5'''-P1,P4-tetraphosphate pyrophosphohydrolase</fullName>
    </alternativeName>
    <alternativeName>
        <fullName evidence="5">Diadenosine tetraphosphatase</fullName>
    </alternativeName>
</protein>
<dbReference type="AlphaFoldDB" id="A0A1W0CV72"/>
<dbReference type="CDD" id="cd07422">
    <property type="entry name" value="MPP_ApaH"/>
    <property type="match status" value="1"/>
</dbReference>
<reference evidence="7 8" key="1">
    <citation type="submission" date="2017-02" db="EMBL/GenBank/DDBJ databases">
        <title>Chromobacterium haemolyticum H5244.</title>
        <authorList>
            <person name="Gulvik C.A."/>
        </authorList>
    </citation>
    <scope>NUCLEOTIDE SEQUENCE [LARGE SCALE GENOMIC DNA]</scope>
    <source>
        <strain evidence="7 8">H5244</strain>
    </source>
</reference>
<evidence type="ECO:0000313" key="8">
    <source>
        <dbReference type="Proteomes" id="UP000192721"/>
    </source>
</evidence>
<evidence type="ECO:0000256" key="2">
    <source>
        <dbReference type="ARBA" id="ARBA00005419"/>
    </source>
</evidence>
<evidence type="ECO:0000313" key="7">
    <source>
        <dbReference type="EMBL" id="OQS38674.1"/>
    </source>
</evidence>
<comment type="function">
    <text evidence="1 5">Hydrolyzes diadenosine 5',5'''-P1,P4-tetraphosphate to yield ADP.</text>
</comment>
<organism evidence="7 8">
    <name type="scientific">Chromobacterium haemolyticum</name>
    <dbReference type="NCBI Taxonomy" id="394935"/>
    <lineage>
        <taxon>Bacteria</taxon>
        <taxon>Pseudomonadati</taxon>
        <taxon>Pseudomonadota</taxon>
        <taxon>Betaproteobacteria</taxon>
        <taxon>Neisseriales</taxon>
        <taxon>Chromobacteriaceae</taxon>
        <taxon>Chromobacterium</taxon>
    </lineage>
</organism>
<dbReference type="Pfam" id="PF00149">
    <property type="entry name" value="Metallophos"/>
    <property type="match status" value="1"/>
</dbReference>
<dbReference type="HAMAP" id="MF_00199">
    <property type="entry name" value="ApaH"/>
    <property type="match status" value="1"/>
</dbReference>
<dbReference type="NCBIfam" id="NF001204">
    <property type="entry name" value="PRK00166.1"/>
    <property type="match status" value="1"/>
</dbReference>
<proteinExistence type="inferred from homology"/>
<evidence type="ECO:0000259" key="6">
    <source>
        <dbReference type="Pfam" id="PF00149"/>
    </source>
</evidence>
<dbReference type="RefSeq" id="WP_081555749.1">
    <property type="nucleotide sequence ID" value="NZ_MUKV01000015.1"/>
</dbReference>
<dbReference type="PIRSF" id="PIRSF000903">
    <property type="entry name" value="B5n-ttraPtase_sm"/>
    <property type="match status" value="1"/>
</dbReference>
<dbReference type="PANTHER" id="PTHR40942:SF4">
    <property type="entry name" value="CYTOCHROME C5"/>
    <property type="match status" value="1"/>
</dbReference>